<keyword evidence="1" id="KW-0472">Membrane</keyword>
<dbReference type="EMBL" id="AFWI01000013">
    <property type="protein sequence ID" value="EGU58701.1"/>
    <property type="molecule type" value="Genomic_DNA"/>
</dbReference>
<sequence length="227" mass="25928">ALQLSSSPALQLSSSPALQLSSSPALQLSSSPALQLSSSPVLQFSSSRLTTSFLLLLSQLKAEKSDTMRVSPSRRRRWNNILMLGIIAFIALLNLPTLIKTYLLEPTVVESPYPYLLNPQAELQALHFSDWSLEKNQGRWRSTVHTAIPEQELAQRWIDLVGTEVSQDNFDSLKPQLSRPSSIEAWYLDQEEPQRITYYQTPQFWLLKNWQDKWIAISVEPRYLMPE</sequence>
<evidence type="ECO:0000313" key="2">
    <source>
        <dbReference type="EMBL" id="EGU58701.1"/>
    </source>
</evidence>
<keyword evidence="1" id="KW-1133">Transmembrane helix</keyword>
<name>A0ABN0DL79_9VIBR</name>
<proteinExistence type="predicted"/>
<evidence type="ECO:0000256" key="1">
    <source>
        <dbReference type="SAM" id="Phobius"/>
    </source>
</evidence>
<feature type="non-terminal residue" evidence="2">
    <location>
        <position position="1"/>
    </location>
</feature>
<gene>
    <name evidence="2" type="ORF">VITU9109_12932</name>
</gene>
<feature type="transmembrane region" description="Helical" evidence="1">
    <location>
        <begin position="81"/>
        <end position="99"/>
    </location>
</feature>
<evidence type="ECO:0000313" key="3">
    <source>
        <dbReference type="Proteomes" id="UP000003836"/>
    </source>
</evidence>
<evidence type="ECO:0008006" key="4">
    <source>
        <dbReference type="Google" id="ProtNLM"/>
    </source>
</evidence>
<keyword evidence="1" id="KW-0812">Transmembrane</keyword>
<dbReference type="Proteomes" id="UP000003836">
    <property type="component" value="Unassembled WGS sequence"/>
</dbReference>
<accession>A0ABN0DL79</accession>
<comment type="caution">
    <text evidence="2">The sequence shown here is derived from an EMBL/GenBank/DDBJ whole genome shotgun (WGS) entry which is preliminary data.</text>
</comment>
<protein>
    <recommendedName>
        <fullName evidence="4">50S ribosomal protein L33</fullName>
    </recommendedName>
</protein>
<organism evidence="2 3">
    <name type="scientific">Vibrio tubiashii ATCC 19109</name>
    <dbReference type="NCBI Taxonomy" id="1051646"/>
    <lineage>
        <taxon>Bacteria</taxon>
        <taxon>Pseudomonadati</taxon>
        <taxon>Pseudomonadota</taxon>
        <taxon>Gammaproteobacteria</taxon>
        <taxon>Vibrionales</taxon>
        <taxon>Vibrionaceae</taxon>
        <taxon>Vibrio</taxon>
        <taxon>Vibrio oreintalis group</taxon>
    </lineage>
</organism>
<keyword evidence="3" id="KW-1185">Reference proteome</keyword>
<reference evidence="2 3" key="1">
    <citation type="journal article" date="2012" name="Int. J. Syst. Evol. Microbiol.">
        <title>Vibrio caribbeanicus sp. nov., isolated from the marine sponge Scleritoderma cyanea.</title>
        <authorList>
            <person name="Hoffmann M."/>
            <person name="Monday S.R."/>
            <person name="Allard M.W."/>
            <person name="Strain E.A."/>
            <person name="Whittaker P."/>
            <person name="Naum M."/>
            <person name="McCarthy P.J."/>
            <person name="Lopez J.V."/>
            <person name="Fischer M."/>
            <person name="Brown E.W."/>
        </authorList>
    </citation>
    <scope>NUCLEOTIDE SEQUENCE [LARGE SCALE GENOMIC DNA]</scope>
    <source>
        <strain evidence="2 3">ATCC 19109</strain>
    </source>
</reference>